<evidence type="ECO:0000259" key="5">
    <source>
        <dbReference type="Pfam" id="PF00394"/>
    </source>
</evidence>
<dbReference type="InterPro" id="IPR008972">
    <property type="entry name" value="Cupredoxin"/>
</dbReference>
<evidence type="ECO:0000313" key="10">
    <source>
        <dbReference type="Proteomes" id="UP000230605"/>
    </source>
</evidence>
<dbReference type="Pfam" id="PF07732">
    <property type="entry name" value="Cu-oxidase_3"/>
    <property type="match status" value="1"/>
</dbReference>
<keyword evidence="2" id="KW-0479">Metal-binding</keyword>
<dbReference type="Proteomes" id="UP000230605">
    <property type="component" value="Chromosome 6"/>
</dbReference>
<dbReference type="GO" id="GO:0005507">
    <property type="term" value="F:copper ion binding"/>
    <property type="evidence" value="ECO:0007669"/>
    <property type="project" value="InterPro"/>
</dbReference>
<evidence type="ECO:0000256" key="3">
    <source>
        <dbReference type="ARBA" id="ARBA00023002"/>
    </source>
</evidence>
<proteinExistence type="inferred from homology"/>
<evidence type="ECO:0000313" key="9">
    <source>
        <dbReference type="EMBL" id="WPB05232.1"/>
    </source>
</evidence>
<dbReference type="OrthoDB" id="2121828at2759"/>
<accession>A0A2G5HNN0</accession>
<dbReference type="PANTHER" id="PTHR11709">
    <property type="entry name" value="MULTI-COPPER OXIDASE"/>
    <property type="match status" value="1"/>
</dbReference>
<dbReference type="EMBL" id="LKMD01000104">
    <property type="protein sequence ID" value="PIA94140.1"/>
    <property type="molecule type" value="Genomic_DNA"/>
</dbReference>
<dbReference type="Gene3D" id="2.60.40.420">
    <property type="entry name" value="Cupredoxins - blue copper proteins"/>
    <property type="match status" value="3"/>
</dbReference>
<keyword evidence="4" id="KW-0186">Copper</keyword>
<dbReference type="AlphaFoldDB" id="A0A2G5HNN0"/>
<evidence type="ECO:0000256" key="4">
    <source>
        <dbReference type="ARBA" id="ARBA00023008"/>
    </source>
</evidence>
<dbReference type="Proteomes" id="UP001302367">
    <property type="component" value="Chromosome 6"/>
</dbReference>
<dbReference type="InterPro" id="IPR011707">
    <property type="entry name" value="Cu-oxidase-like_N"/>
</dbReference>
<evidence type="ECO:0000259" key="6">
    <source>
        <dbReference type="Pfam" id="PF07731"/>
    </source>
</evidence>
<dbReference type="GO" id="GO:0016491">
    <property type="term" value="F:oxidoreductase activity"/>
    <property type="evidence" value="ECO:0007669"/>
    <property type="project" value="UniProtKB-KW"/>
</dbReference>
<evidence type="ECO:0000313" key="11">
    <source>
        <dbReference type="Proteomes" id="UP001302367"/>
    </source>
</evidence>
<organism evidence="8 10">
    <name type="scientific">Cercospora beticola</name>
    <name type="common">Sugarbeet leaf spot fungus</name>
    <dbReference type="NCBI Taxonomy" id="122368"/>
    <lineage>
        <taxon>Eukaryota</taxon>
        <taxon>Fungi</taxon>
        <taxon>Dikarya</taxon>
        <taxon>Ascomycota</taxon>
        <taxon>Pezizomycotina</taxon>
        <taxon>Dothideomycetes</taxon>
        <taxon>Dothideomycetidae</taxon>
        <taxon>Mycosphaerellales</taxon>
        <taxon>Mycosphaerellaceae</taxon>
        <taxon>Cercospora</taxon>
    </lineage>
</organism>
<dbReference type="PROSITE" id="PS00079">
    <property type="entry name" value="MULTICOPPER_OXIDASE1"/>
    <property type="match status" value="1"/>
</dbReference>
<evidence type="ECO:0000256" key="2">
    <source>
        <dbReference type="ARBA" id="ARBA00022723"/>
    </source>
</evidence>
<dbReference type="InterPro" id="IPR002355">
    <property type="entry name" value="Cu_oxidase_Cu_BS"/>
</dbReference>
<reference evidence="8 10" key="1">
    <citation type="submission" date="2015-10" db="EMBL/GenBank/DDBJ databases">
        <title>The cercosporin biosynthetic gene cluster was horizontally transferred to several fungal lineages and shown to be expanded in Cercospora beticola based on microsynteny with recipient genomes.</title>
        <authorList>
            <person name="De Jonge R."/>
            <person name="Ebert M.K."/>
            <person name="Suttle J.C."/>
            <person name="Jurick Ii W.M."/>
            <person name="Secor G.A."/>
            <person name="Thomma B.P."/>
            <person name="Van De Peer Y."/>
            <person name="Bolton M.D."/>
        </authorList>
    </citation>
    <scope>NUCLEOTIDE SEQUENCE [LARGE SCALE GENOMIC DNA]</scope>
    <source>
        <strain evidence="8 10">09-40</strain>
    </source>
</reference>
<dbReference type="PANTHER" id="PTHR11709:SF71">
    <property type="entry name" value="OXIDOREDUCTASE TPCJ"/>
    <property type="match status" value="1"/>
</dbReference>
<sequence length="712" mass="80215">MAPVRAIWTRIVYVLDFFVHGSQKVPDFDTSTALQVPIKSPEATTKGGFPIYNPPDDLDDVADPTFICKYPDYRKEDGWVSCNTNGNRTCWLKNTKTGQTYDIGTNYEIDGPTGVVREYYLELSESTRNPDGAGDVYVQLFNGSFPGPRLQACWGDEIRITINNTLAKTASEPGNGTTVHWHGFRQWKTGQMDGVNAVTQCPIAPGETFTYVFNTTQYGTSWYHSHYSLQYAAGLLGAFTVYGPMSKSFDHQVAPIILSDWLHMPYETPLSAVLGVTNRSYSVFEKWEWSMVTKCGRQWPLLDASKPVPEGTKFNEVVFQRGVRYLMRIINGAADTTFVFSIDNHSFWVISTDFVSITPYYTNKIVVGIGQRYNIIVAGEPTIPSEDVNFWIRTSPATNCTAFNPGPLDKGCKPKDLSFRQPDGRTGILRYSSNTDFPTTSRQENITLDCIDETYYPDVQTLSPIVKWNVSETRQVLPDFHLDFMKTNGTPYYPCKKNTSHFYLVQSHPMWLNFSDPPLLNPTQDFTKKPWLTVIDSGDADEDDWFQLNIISGAAKPKNPSKPHPIPKKPSAAYFPGQHPIHLHGHDFAVLDQCVPDESQECDIAQANLTLHNPPRRDVAFLPDGGYLIIAFKADNPGAWIMHCHIAFHASMGLAAQILENVKLWPKTFMPGWDEPFFDMCKAWDKWSPDDSSDPCMHLHPDVLPLQTDSGI</sequence>
<dbReference type="InterPro" id="IPR011706">
    <property type="entry name" value="Cu-oxidase_C"/>
</dbReference>
<name>A0A2G5HNN0_CERBT</name>
<evidence type="ECO:0000256" key="1">
    <source>
        <dbReference type="ARBA" id="ARBA00010609"/>
    </source>
</evidence>
<evidence type="ECO:0000259" key="7">
    <source>
        <dbReference type="Pfam" id="PF07732"/>
    </source>
</evidence>
<keyword evidence="11" id="KW-1185">Reference proteome</keyword>
<feature type="domain" description="Plastocyanin-like" evidence="6">
    <location>
        <begin position="577"/>
        <end position="661"/>
    </location>
</feature>
<evidence type="ECO:0000313" key="8">
    <source>
        <dbReference type="EMBL" id="PIA94140.1"/>
    </source>
</evidence>
<comment type="similarity">
    <text evidence="1">Belongs to the multicopper oxidase family.</text>
</comment>
<dbReference type="InterPro" id="IPR033138">
    <property type="entry name" value="Cu_oxidase_CS"/>
</dbReference>
<gene>
    <name evidence="8" type="ORF">CB0940_08651</name>
    <name evidence="9" type="ORF">RHO25_009883</name>
</gene>
<feature type="domain" description="Plastocyanin-like" evidence="5">
    <location>
        <begin position="255"/>
        <end position="402"/>
    </location>
</feature>
<reference evidence="9 11" key="2">
    <citation type="submission" date="2023-09" db="EMBL/GenBank/DDBJ databases">
        <title>Complete-Gapless Cercospora beticola genome.</title>
        <authorList>
            <person name="Wyatt N.A."/>
            <person name="Spanner R.E."/>
            <person name="Bolton M.D."/>
        </authorList>
    </citation>
    <scope>NUCLEOTIDE SEQUENCE [LARGE SCALE GENOMIC DNA]</scope>
    <source>
        <strain evidence="9">Cb09-40</strain>
    </source>
</reference>
<protein>
    <submittedName>
        <fullName evidence="8">Laccase-2</fullName>
    </submittedName>
</protein>
<dbReference type="Pfam" id="PF07731">
    <property type="entry name" value="Cu-oxidase_2"/>
    <property type="match status" value="1"/>
</dbReference>
<dbReference type="InterPro" id="IPR001117">
    <property type="entry name" value="Cu-oxidase_2nd"/>
</dbReference>
<dbReference type="InterPro" id="IPR045087">
    <property type="entry name" value="Cu-oxidase_fam"/>
</dbReference>
<keyword evidence="3" id="KW-0560">Oxidoreductase</keyword>
<dbReference type="CDD" id="cd13854">
    <property type="entry name" value="CuRO_1_MaLCC_like"/>
    <property type="match status" value="1"/>
</dbReference>
<dbReference type="Pfam" id="PF00394">
    <property type="entry name" value="Cu-oxidase"/>
    <property type="match status" value="1"/>
</dbReference>
<dbReference type="SUPFAM" id="SSF49503">
    <property type="entry name" value="Cupredoxins"/>
    <property type="match status" value="3"/>
</dbReference>
<dbReference type="PROSITE" id="PS00080">
    <property type="entry name" value="MULTICOPPER_OXIDASE2"/>
    <property type="match status" value="1"/>
</dbReference>
<feature type="domain" description="Plastocyanin-like" evidence="7">
    <location>
        <begin position="124"/>
        <end position="244"/>
    </location>
</feature>
<dbReference type="EMBL" id="CP134189">
    <property type="protein sequence ID" value="WPB05232.1"/>
    <property type="molecule type" value="Genomic_DNA"/>
</dbReference>